<evidence type="ECO:0000256" key="6">
    <source>
        <dbReference type="ARBA" id="ARBA00069342"/>
    </source>
</evidence>
<sequence length="140" mass="15861">MSSILKQLFILMKIITTNFVKCAVKSCDTSANSFPLMFSDCDMIESAQEYNADFIAHMIERLDWDALRAVANDLGNESLPPNKPLNLNPILEEDQAILKELHTLLIETQIVNGKMTCRNCKHVYHIKNSIPSFLLPPHLC</sequence>
<feature type="signal peptide" evidence="8">
    <location>
        <begin position="1"/>
        <end position="22"/>
    </location>
</feature>
<dbReference type="Gene3D" id="2.20.25.10">
    <property type="match status" value="1"/>
</dbReference>
<comment type="similarity">
    <text evidence="3">Belongs to the TRM112 family.</text>
</comment>
<evidence type="ECO:0000256" key="3">
    <source>
        <dbReference type="ARBA" id="ARBA00007980"/>
    </source>
</evidence>
<dbReference type="FunFam" id="2.20.25.10:FF:000021">
    <property type="entry name" value="Multifunctional methyltransferase subunit trm112"/>
    <property type="match status" value="1"/>
</dbReference>
<evidence type="ECO:0000313" key="9">
    <source>
        <dbReference type="EMBL" id="KND99917.1"/>
    </source>
</evidence>
<dbReference type="VEuPathDB" id="FungiDB:QG37_03346"/>
<dbReference type="Pfam" id="PF03966">
    <property type="entry name" value="Trm112p"/>
    <property type="match status" value="1"/>
</dbReference>
<dbReference type="EMBL" id="LGST01000021">
    <property type="protein sequence ID" value="KND99917.1"/>
    <property type="molecule type" value="Genomic_DNA"/>
</dbReference>
<evidence type="ECO:0000256" key="2">
    <source>
        <dbReference type="ARBA" id="ARBA00004496"/>
    </source>
</evidence>
<organism evidence="9 10">
    <name type="scientific">Candidozyma auris</name>
    <name type="common">Yeast</name>
    <name type="synonym">Candida auris</name>
    <dbReference type="NCBI Taxonomy" id="498019"/>
    <lineage>
        <taxon>Eukaryota</taxon>
        <taxon>Fungi</taxon>
        <taxon>Dikarya</taxon>
        <taxon>Ascomycota</taxon>
        <taxon>Saccharomycotina</taxon>
        <taxon>Pichiomycetes</taxon>
        <taxon>Metschnikowiaceae</taxon>
        <taxon>Candidozyma</taxon>
    </lineage>
</organism>
<comment type="caution">
    <text evidence="9">The sequence shown here is derived from an EMBL/GenBank/DDBJ whole genome shotgun (WGS) entry which is preliminary data.</text>
</comment>
<dbReference type="PANTHER" id="PTHR12773">
    <property type="entry name" value="UPF0315 PROTEIN-RELATED"/>
    <property type="match status" value="1"/>
</dbReference>
<evidence type="ECO:0000256" key="7">
    <source>
        <dbReference type="ARBA" id="ARBA00083044"/>
    </source>
</evidence>
<name>A0A0L0P0H1_CANAR</name>
<dbReference type="AlphaFoldDB" id="A0A0L0P0H1"/>
<proteinExistence type="inferred from homology"/>
<keyword evidence="4" id="KW-0963">Cytoplasm</keyword>
<evidence type="ECO:0000256" key="4">
    <source>
        <dbReference type="ARBA" id="ARBA00022490"/>
    </source>
</evidence>
<dbReference type="InterPro" id="IPR005651">
    <property type="entry name" value="Trm112-like"/>
</dbReference>
<feature type="chain" id="PRO_5005545429" description="Multifunctional methyltransferase subunit trm112" evidence="8">
    <location>
        <begin position="23"/>
        <end position="140"/>
    </location>
</feature>
<dbReference type="GO" id="GO:0046982">
    <property type="term" value="F:protein heterodimerization activity"/>
    <property type="evidence" value="ECO:0007669"/>
    <property type="project" value="InterPro"/>
</dbReference>
<protein>
    <recommendedName>
        <fullName evidence="6">Multifunctional methyltransferase subunit trm112</fullName>
    </recommendedName>
    <alternativeName>
        <fullName evidence="7">eRF1 methyltransferase subunit trm112</fullName>
    </alternativeName>
</protein>
<dbReference type="GO" id="GO:0005737">
    <property type="term" value="C:cytoplasm"/>
    <property type="evidence" value="ECO:0007669"/>
    <property type="project" value="UniProtKB-SubCell"/>
</dbReference>
<dbReference type="GO" id="GO:0070476">
    <property type="term" value="P:rRNA (guanine-N7)-methylation"/>
    <property type="evidence" value="ECO:0007669"/>
    <property type="project" value="TreeGrafter"/>
</dbReference>
<comment type="subcellular location">
    <subcellularLocation>
        <location evidence="2">Cytoplasm</location>
    </subcellularLocation>
    <subcellularLocation>
        <location evidence="1">Nucleus</location>
    </subcellularLocation>
</comment>
<dbReference type="GO" id="GO:0005634">
    <property type="term" value="C:nucleus"/>
    <property type="evidence" value="ECO:0007669"/>
    <property type="project" value="UniProtKB-SubCell"/>
</dbReference>
<dbReference type="InterPro" id="IPR039127">
    <property type="entry name" value="Trm112"/>
</dbReference>
<evidence type="ECO:0000256" key="8">
    <source>
        <dbReference type="SAM" id="SignalP"/>
    </source>
</evidence>
<dbReference type="Proteomes" id="UP000037122">
    <property type="component" value="Unassembled WGS sequence"/>
</dbReference>
<keyword evidence="8" id="KW-0732">Signal</keyword>
<dbReference type="PANTHER" id="PTHR12773:SF0">
    <property type="entry name" value="MULTIFUNCTIONAL METHYLTRANSFERASE SUBUNIT TRM112-LIKE PROTEIN"/>
    <property type="match status" value="1"/>
</dbReference>
<keyword evidence="5" id="KW-0539">Nucleus</keyword>
<evidence type="ECO:0000256" key="5">
    <source>
        <dbReference type="ARBA" id="ARBA00023242"/>
    </source>
</evidence>
<reference evidence="10" key="1">
    <citation type="journal article" date="2015" name="BMC Genomics">
        <title>Draft genome of a commonly misdiagnosed multidrug resistant pathogen Candida auris.</title>
        <authorList>
            <person name="Chatterjee S."/>
            <person name="Alampalli S.V."/>
            <person name="Nageshan R.K."/>
            <person name="Chettiar S.T."/>
            <person name="Joshi S."/>
            <person name="Tatu U.S."/>
        </authorList>
    </citation>
    <scope>NUCLEOTIDE SEQUENCE [LARGE SCALE GENOMIC DNA]</scope>
    <source>
        <strain evidence="10">6684</strain>
    </source>
</reference>
<accession>A0A0L0P0H1</accession>
<evidence type="ECO:0000313" key="10">
    <source>
        <dbReference type="Proteomes" id="UP000037122"/>
    </source>
</evidence>
<evidence type="ECO:0000256" key="1">
    <source>
        <dbReference type="ARBA" id="ARBA00004123"/>
    </source>
</evidence>
<dbReference type="GO" id="GO:0030488">
    <property type="term" value="P:tRNA methylation"/>
    <property type="evidence" value="ECO:0007669"/>
    <property type="project" value="TreeGrafter"/>
</dbReference>
<gene>
    <name evidence="9" type="ORF">QG37_03346</name>
</gene>